<evidence type="ECO:0000313" key="6">
    <source>
        <dbReference type="Proteomes" id="UP001057134"/>
    </source>
</evidence>
<proteinExistence type="inferred from homology"/>
<dbReference type="Proteomes" id="UP001057134">
    <property type="component" value="Chromosome"/>
</dbReference>
<accession>A0ABY4RLS2</accession>
<feature type="domain" description="Rv2993c-like N-terminal" evidence="4">
    <location>
        <begin position="1"/>
        <end position="52"/>
    </location>
</feature>
<dbReference type="Pfam" id="PF01557">
    <property type="entry name" value="FAA_hydrolase"/>
    <property type="match status" value="1"/>
</dbReference>
<name>A0ABY4RLS2_9BACL</name>
<protein>
    <submittedName>
        <fullName evidence="5">Ureidoglycolate lyase</fullName>
        <ecNumber evidence="5">4.3.2.3</ecNumber>
    </submittedName>
</protein>
<dbReference type="InterPro" id="IPR018833">
    <property type="entry name" value="Rv2993c-like_N"/>
</dbReference>
<dbReference type="Gene3D" id="3.90.850.10">
    <property type="entry name" value="Fumarylacetoacetase-like, C-terminal domain"/>
    <property type="match status" value="1"/>
</dbReference>
<reference evidence="5" key="1">
    <citation type="submission" date="2018-02" db="EMBL/GenBank/DDBJ databases">
        <authorList>
            <person name="Kim S.-K."/>
            <person name="Jung H.-I."/>
            <person name="Lee S.-W."/>
        </authorList>
    </citation>
    <scope>NUCLEOTIDE SEQUENCE</scope>
    <source>
        <strain evidence="5">SK3146</strain>
    </source>
</reference>
<dbReference type="PANTHER" id="PTHR11820">
    <property type="entry name" value="ACYLPYRUVASE"/>
    <property type="match status" value="1"/>
</dbReference>
<gene>
    <name evidence="5" type="ORF">SK3146_01551</name>
</gene>
<keyword evidence="5" id="KW-0456">Lyase</keyword>
<dbReference type="SUPFAM" id="SSF56529">
    <property type="entry name" value="FAH"/>
    <property type="match status" value="1"/>
</dbReference>
<sequence>MQFVRFTLAGETDVRSGTVESGIIREFAGDMFGDLAYTGRQFELSKAILKAPLAPRHIIGVGKNFAADDAVKPPAPELPVLFFKPQTSVIGPGEAIVLPQAPEPVKYEAELAVVIGKTARNVPAEHAGSVIFGFTVSNDMSASGYYHPDGHWTVGKSFDTFCPLGPVIETDFDYRSARIQSNVNGVPKQNSPIERMITPVDRLIAFISRFMTLSPGDVILTGTPPGAVAVQGGDVVDCFIDGIGHLINPVQAAD</sequence>
<feature type="domain" description="Fumarylacetoacetase-like C-terminal" evidence="3">
    <location>
        <begin position="58"/>
        <end position="251"/>
    </location>
</feature>
<dbReference type="RefSeq" id="WP_249864535.1">
    <property type="nucleotide sequence ID" value="NZ_CP027059.1"/>
</dbReference>
<dbReference type="InterPro" id="IPR036663">
    <property type="entry name" value="Fumarylacetoacetase_C_sf"/>
</dbReference>
<dbReference type="Pfam" id="PF10370">
    <property type="entry name" value="Rv2993c-like_N"/>
    <property type="match status" value="1"/>
</dbReference>
<evidence type="ECO:0000259" key="4">
    <source>
        <dbReference type="Pfam" id="PF10370"/>
    </source>
</evidence>
<comment type="similarity">
    <text evidence="1">Belongs to the FAH family.</text>
</comment>
<dbReference type="GO" id="GO:0050385">
    <property type="term" value="F:ureidoglycolate lyase activity"/>
    <property type="evidence" value="ECO:0007669"/>
    <property type="project" value="UniProtKB-EC"/>
</dbReference>
<dbReference type="PANTHER" id="PTHR11820:SF7">
    <property type="entry name" value="ACYLPYRUVASE FAHD1, MITOCHONDRIAL"/>
    <property type="match status" value="1"/>
</dbReference>
<keyword evidence="6" id="KW-1185">Reference proteome</keyword>
<reference evidence="5" key="2">
    <citation type="journal article" date="2021" name="J Anim Sci Technol">
        <title>Complete genome sequence of Paenibacillus konkukensis sp. nov. SK3146 as a potential probiotic strain.</title>
        <authorList>
            <person name="Jung H.I."/>
            <person name="Park S."/>
            <person name="Niu K.M."/>
            <person name="Lee S.W."/>
            <person name="Kothari D."/>
            <person name="Yi K.J."/>
            <person name="Kim S.K."/>
        </authorList>
    </citation>
    <scope>NUCLEOTIDE SEQUENCE</scope>
    <source>
        <strain evidence="5">SK3146</strain>
    </source>
</reference>
<organism evidence="5 6">
    <name type="scientific">Paenibacillus konkukensis</name>
    <dbReference type="NCBI Taxonomy" id="2020716"/>
    <lineage>
        <taxon>Bacteria</taxon>
        <taxon>Bacillati</taxon>
        <taxon>Bacillota</taxon>
        <taxon>Bacilli</taxon>
        <taxon>Bacillales</taxon>
        <taxon>Paenibacillaceae</taxon>
        <taxon>Paenibacillus</taxon>
    </lineage>
</organism>
<dbReference type="EC" id="4.3.2.3" evidence="5"/>
<evidence type="ECO:0000313" key="5">
    <source>
        <dbReference type="EMBL" id="UQZ82394.1"/>
    </source>
</evidence>
<evidence type="ECO:0000256" key="1">
    <source>
        <dbReference type="ARBA" id="ARBA00010211"/>
    </source>
</evidence>
<evidence type="ECO:0000259" key="3">
    <source>
        <dbReference type="Pfam" id="PF01557"/>
    </source>
</evidence>
<dbReference type="InterPro" id="IPR011234">
    <property type="entry name" value="Fumarylacetoacetase-like_C"/>
</dbReference>
<dbReference type="EMBL" id="CP027059">
    <property type="protein sequence ID" value="UQZ82394.1"/>
    <property type="molecule type" value="Genomic_DNA"/>
</dbReference>
<evidence type="ECO:0000256" key="2">
    <source>
        <dbReference type="ARBA" id="ARBA00022723"/>
    </source>
</evidence>
<keyword evidence="2" id="KW-0479">Metal-binding</keyword>